<dbReference type="GO" id="GO:0006869">
    <property type="term" value="P:lipid transport"/>
    <property type="evidence" value="ECO:0007669"/>
    <property type="project" value="UniProtKB-KW"/>
</dbReference>
<feature type="domain" description="C2" evidence="8">
    <location>
        <begin position="1298"/>
        <end position="1418"/>
    </location>
</feature>
<evidence type="ECO:0000313" key="10">
    <source>
        <dbReference type="EMBL" id="OAD04729.1"/>
    </source>
</evidence>
<feature type="region of interest" description="Disordered" evidence="6">
    <location>
        <begin position="81"/>
        <end position="101"/>
    </location>
</feature>
<feature type="domain" description="SMP-LTD" evidence="9">
    <location>
        <begin position="231"/>
        <end position="436"/>
    </location>
</feature>
<feature type="domain" description="C2" evidence="8">
    <location>
        <begin position="1069"/>
        <end position="1192"/>
    </location>
</feature>
<feature type="region of interest" description="Disordered" evidence="6">
    <location>
        <begin position="1235"/>
        <end position="1294"/>
    </location>
</feature>
<feature type="domain" description="C2" evidence="8">
    <location>
        <begin position="572"/>
        <end position="690"/>
    </location>
</feature>
<dbReference type="CDD" id="cd21678">
    <property type="entry name" value="SMP_TCB"/>
    <property type="match status" value="1"/>
</dbReference>
<dbReference type="Proteomes" id="UP000077051">
    <property type="component" value="Unassembled WGS sequence"/>
</dbReference>
<feature type="compositionally biased region" description="Polar residues" evidence="6">
    <location>
        <begin position="1237"/>
        <end position="1255"/>
    </location>
</feature>
<feature type="domain" description="C2" evidence="8">
    <location>
        <begin position="433"/>
        <end position="549"/>
    </location>
</feature>
<comment type="subcellular location">
    <subcellularLocation>
        <location evidence="1">Membrane</location>
    </subcellularLocation>
</comment>
<dbReference type="InterPro" id="IPR031468">
    <property type="entry name" value="SMP_LBD"/>
</dbReference>
<dbReference type="STRING" id="747725.A0A162RF57"/>
<comment type="caution">
    <text evidence="10">The sequence shown here is derived from an EMBL/GenBank/DDBJ whole genome shotgun (WGS) entry which is preliminary data.</text>
</comment>
<dbReference type="InterPro" id="IPR052455">
    <property type="entry name" value="Tricalbin_domain"/>
</dbReference>
<dbReference type="Pfam" id="PF24920">
    <property type="entry name" value="C2_TCB1"/>
    <property type="match status" value="1"/>
</dbReference>
<feature type="domain" description="C2" evidence="8">
    <location>
        <begin position="714"/>
        <end position="829"/>
    </location>
</feature>
<evidence type="ECO:0000256" key="1">
    <source>
        <dbReference type="ARBA" id="ARBA00004370"/>
    </source>
</evidence>
<keyword evidence="2" id="KW-0813">Transport</keyword>
<name>A0A162RF57_MUCCL</name>
<evidence type="ECO:0000256" key="2">
    <source>
        <dbReference type="ARBA" id="ARBA00022448"/>
    </source>
</evidence>
<keyword evidence="7" id="KW-1133">Transmembrane helix</keyword>
<dbReference type="GO" id="GO:0016020">
    <property type="term" value="C:membrane"/>
    <property type="evidence" value="ECO:0007669"/>
    <property type="project" value="UniProtKB-SubCell"/>
</dbReference>
<dbReference type="PROSITE" id="PS51847">
    <property type="entry name" value="SMP"/>
    <property type="match status" value="1"/>
</dbReference>
<dbReference type="Pfam" id="PF00168">
    <property type="entry name" value="C2"/>
    <property type="match status" value="5"/>
</dbReference>
<feature type="compositionally biased region" description="Polar residues" evidence="6">
    <location>
        <begin position="11"/>
        <end position="20"/>
    </location>
</feature>
<proteinExistence type="predicted"/>
<evidence type="ECO:0000256" key="6">
    <source>
        <dbReference type="SAM" id="MobiDB-lite"/>
    </source>
</evidence>
<dbReference type="InterPro" id="IPR000008">
    <property type="entry name" value="C2_dom"/>
</dbReference>
<feature type="region of interest" description="Disordered" evidence="6">
    <location>
        <begin position="1"/>
        <end position="23"/>
    </location>
</feature>
<sequence>METSDEIRTVEQIQQTSDTPVHTFDAELPPELKRAQAEAHIPKEFVPDLRSLGRHQDGFATEIGSSDADKIKQAIIEATQKSVSQNVTPKRTQSKRRQPQQPVVNTIAGYRVSHPLPDDSHIGWTAFSNAPNPGGSLGIMALEKNKSDGTVDALYSTLMSPFDEHWQDYGVIFVIGVGFWLLVKVGGGMGSFIFGLLFVASYYRLSLSRLDTRATDDMKRDLAFIALQTADYENVEWLNNFVQKFWLIFEPVLSAYVIENIDTYLVDYLPGFLDSMRLTTFTLGSKPFRVESVKSFTDTEPDTVCMDWDVSFVPNDINGMTRDQIDRKVNPKVVLNIRLGKGFVGTAISVLVEDMSFKGRMRVKLQFISKMPHVKIVEACFMEKPQFDYVLKPLGGETFGFDVNNIPGLQGFVREQAHAILGPMLYYPNVFAYDVEKFFSGELDISQANGVLAVTVHSCSRINASDTTLNPFIRFFLDKAQELEKTAVLENTRTPQWNETKFLLLNNLDSILTMELRTTNNTKKAGKRLARSHFDLKDMKEEEDMELDNLTLPMQRHGKFITDLKVDMRYFPVSKPIQNPDGTYIEAAPSNSGVLRITIHECKNLGSNKINPYALLKINGVDRFETPTFKRTANPKFERSFEILVLDMTQVYIRVSIIDRINFAGDASLGSWNAYLTDILRDQEDKEFWWTLRKKGQEINARLRLSVQWKPVVMTGLAKMGGVGLYSPPVGIIRFSIWSAKDLISTKSDLYVRIKNGKQTRARTEIIDSTDCPEWGEFHYVPIHSLQEDLVLEVMGWTSGSKDKSLGSTVFPLNQLIKQCKNENEDVWYESMADKLDRQVPLHTGNTQKGFLIYSAEFYPTMALADADEDDEDITAPTQDLSIAVPDKPISEEGTAMVPKKVELPAVDLHGLPIRYTPDQLIDLSCYGSGVLTVKIHEIKASQVYECYCQVMVDSLTPQHKTNTLKGRTLAFNETTDAFIKDSSFSRVAIELKPSHKTEKDDDKLGYWYESSERLIRHIQQRAREKQFASGSKFDMSQMLLHAEEDEGEWYNLIAPVGGPAQIKLSFGYAPLLNYTVNPDESIENQGVLTVTLLDAKNLKAVDKSGTSDPYVRFTINGDIVHKSAVVKKNCNPVWKNEVFEVPVISRVTASFRIEVFDWNQISGDVPLGSGGISIRGDTVESFSARVVDIPLDGQASDTGTVRVRLKWEPQLLLRRKTHTTFMGTTRRMTTKMGTTAFNFSQPPKNTTSKSNSIQSKLSGLLDSTSSTSSTTKPSSTIHEVQESEQEPYKQQQPIISERSVKQPSQQAEHDFVVKPSEGTVHIQVLEARNLKGDGDKINPVAIVHVGSKQLLKTKKAKKTSNPVWNETCSQKLSGEEIQVDIMVKDSHTFHSSDIGGFTISLWDLIRPPIVTSLDKWLSLEPEGSGEVHVKIDYDLKA</sequence>
<dbReference type="GO" id="GO:0008289">
    <property type="term" value="F:lipid binding"/>
    <property type="evidence" value="ECO:0007669"/>
    <property type="project" value="UniProtKB-KW"/>
</dbReference>
<evidence type="ECO:0008006" key="12">
    <source>
        <dbReference type="Google" id="ProtNLM"/>
    </source>
</evidence>
<evidence type="ECO:0000256" key="4">
    <source>
        <dbReference type="ARBA" id="ARBA00023121"/>
    </source>
</evidence>
<dbReference type="PANTHER" id="PTHR46980">
    <property type="entry name" value="TRICALBIN-1-RELATED"/>
    <property type="match status" value="1"/>
</dbReference>
<dbReference type="PROSITE" id="PS50004">
    <property type="entry name" value="C2"/>
    <property type="match status" value="5"/>
</dbReference>
<keyword evidence="3" id="KW-0445">Lipid transport</keyword>
<feature type="compositionally biased region" description="Low complexity" evidence="6">
    <location>
        <begin position="1256"/>
        <end position="1277"/>
    </location>
</feature>
<evidence type="ECO:0000256" key="3">
    <source>
        <dbReference type="ARBA" id="ARBA00023055"/>
    </source>
</evidence>
<dbReference type="SMART" id="SM00239">
    <property type="entry name" value="C2"/>
    <property type="match status" value="5"/>
</dbReference>
<evidence type="ECO:0000259" key="8">
    <source>
        <dbReference type="PROSITE" id="PS50004"/>
    </source>
</evidence>
<feature type="transmembrane region" description="Helical" evidence="7">
    <location>
        <begin position="170"/>
        <end position="203"/>
    </location>
</feature>
<keyword evidence="4" id="KW-0446">Lipid-binding</keyword>
<accession>A0A162RF57</accession>
<dbReference type="SUPFAM" id="SSF49562">
    <property type="entry name" value="C2 domain (Calcium/lipid-binding domain, CaLB)"/>
    <property type="match status" value="5"/>
</dbReference>
<dbReference type="OrthoDB" id="1029639at2759"/>
<organism evidence="10 11">
    <name type="scientific">Mucor lusitanicus CBS 277.49</name>
    <dbReference type="NCBI Taxonomy" id="747725"/>
    <lineage>
        <taxon>Eukaryota</taxon>
        <taxon>Fungi</taxon>
        <taxon>Fungi incertae sedis</taxon>
        <taxon>Mucoromycota</taxon>
        <taxon>Mucoromycotina</taxon>
        <taxon>Mucoromycetes</taxon>
        <taxon>Mucorales</taxon>
        <taxon>Mucorineae</taxon>
        <taxon>Mucoraceae</taxon>
        <taxon>Mucor</taxon>
    </lineage>
</organism>
<keyword evidence="7" id="KW-0812">Transmembrane</keyword>
<dbReference type="InterPro" id="IPR056910">
    <property type="entry name" value="TCB1-3_C2"/>
</dbReference>
<evidence type="ECO:0000259" key="9">
    <source>
        <dbReference type="PROSITE" id="PS51847"/>
    </source>
</evidence>
<feature type="compositionally biased region" description="Polar residues" evidence="6">
    <location>
        <begin position="81"/>
        <end position="91"/>
    </location>
</feature>
<reference evidence="10 11" key="1">
    <citation type="submission" date="2015-06" db="EMBL/GenBank/DDBJ databases">
        <title>Expansion of signal transduction pathways in fungi by whole-genome duplication.</title>
        <authorList>
            <consortium name="DOE Joint Genome Institute"/>
            <person name="Corrochano L.M."/>
            <person name="Kuo A."/>
            <person name="Marcet-Houben M."/>
            <person name="Polaino S."/>
            <person name="Salamov A."/>
            <person name="Villalobos J.M."/>
            <person name="Alvarez M.I."/>
            <person name="Avalos J."/>
            <person name="Benito E.P."/>
            <person name="Benoit I."/>
            <person name="Burger G."/>
            <person name="Camino L.P."/>
            <person name="Canovas D."/>
            <person name="Cerda-Olmedo E."/>
            <person name="Cheng J.-F."/>
            <person name="Dominguez A."/>
            <person name="Elias M."/>
            <person name="Eslava A.P."/>
            <person name="Glaser F."/>
            <person name="Grimwood J."/>
            <person name="Gutierrez G."/>
            <person name="Heitman J."/>
            <person name="Henrissat B."/>
            <person name="Iturriaga E.A."/>
            <person name="Lang B.F."/>
            <person name="Lavin J.L."/>
            <person name="Lee S."/>
            <person name="Li W."/>
            <person name="Lindquist E."/>
            <person name="Lopez-Garcia S."/>
            <person name="Luque E.M."/>
            <person name="Marcos A.T."/>
            <person name="Martin J."/>
            <person name="Mccluskey K."/>
            <person name="Medina H.R."/>
            <person name="Miralles-Duran A."/>
            <person name="Miyazaki A."/>
            <person name="Munoz-Torres E."/>
            <person name="Oguiza J.A."/>
            <person name="Ohm R."/>
            <person name="Olmedo M."/>
            <person name="Orejas M."/>
            <person name="Ortiz-Castellanos L."/>
            <person name="Pisabarro A.G."/>
            <person name="Rodriguez-Romero J."/>
            <person name="Ruiz-Herrera J."/>
            <person name="Ruiz-Vazquez R."/>
            <person name="Sanz C."/>
            <person name="Schackwitz W."/>
            <person name="Schmutz J."/>
            <person name="Shahriari M."/>
            <person name="Shelest E."/>
            <person name="Silva-Franco F."/>
            <person name="Soanes D."/>
            <person name="Syed K."/>
            <person name="Tagua V.G."/>
            <person name="Talbot N.J."/>
            <person name="Thon M."/>
            <person name="De Vries R.P."/>
            <person name="Wiebenga A."/>
            <person name="Yadav J.S."/>
            <person name="Braun E.L."/>
            <person name="Baker S."/>
            <person name="Garre V."/>
            <person name="Horwitz B."/>
            <person name="Torres-Martinez S."/>
            <person name="Idnurm A."/>
            <person name="Herrera-Estrella A."/>
            <person name="Gabaldon T."/>
            <person name="Grigoriev I.V."/>
        </authorList>
    </citation>
    <scope>NUCLEOTIDE SEQUENCE [LARGE SCALE GENOMIC DNA]</scope>
    <source>
        <strain evidence="10 11">CBS 277.49</strain>
    </source>
</reference>
<dbReference type="VEuPathDB" id="FungiDB:MUCCIDRAFT_183530"/>
<gene>
    <name evidence="10" type="ORF">MUCCIDRAFT_183530</name>
</gene>
<keyword evidence="5 7" id="KW-0472">Membrane</keyword>
<evidence type="ECO:0000313" key="11">
    <source>
        <dbReference type="Proteomes" id="UP000077051"/>
    </source>
</evidence>
<dbReference type="Pfam" id="PF25669">
    <property type="entry name" value="SMP_MUG190-like"/>
    <property type="match status" value="2"/>
</dbReference>
<dbReference type="EMBL" id="AMYB01000003">
    <property type="protein sequence ID" value="OAD04729.1"/>
    <property type="molecule type" value="Genomic_DNA"/>
</dbReference>
<protein>
    <recommendedName>
        <fullName evidence="12">C2 domain-containing protein</fullName>
    </recommendedName>
</protein>
<dbReference type="CDD" id="cd00030">
    <property type="entry name" value="C2"/>
    <property type="match status" value="1"/>
</dbReference>
<dbReference type="Gene3D" id="2.60.40.150">
    <property type="entry name" value="C2 domain"/>
    <property type="match status" value="5"/>
</dbReference>
<dbReference type="InterPro" id="IPR035892">
    <property type="entry name" value="C2_domain_sf"/>
</dbReference>
<evidence type="ECO:0000256" key="5">
    <source>
        <dbReference type="ARBA" id="ARBA00023136"/>
    </source>
</evidence>
<evidence type="ECO:0000256" key="7">
    <source>
        <dbReference type="SAM" id="Phobius"/>
    </source>
</evidence>
<dbReference type="PANTHER" id="PTHR46980:SF2">
    <property type="entry name" value="TRICALBIN-1-RELATED"/>
    <property type="match status" value="1"/>
</dbReference>
<keyword evidence="11" id="KW-1185">Reference proteome</keyword>